<keyword evidence="1" id="KW-0472">Membrane</keyword>
<evidence type="ECO:0000313" key="3">
    <source>
        <dbReference type="Proteomes" id="UP000620046"/>
    </source>
</evidence>
<feature type="transmembrane region" description="Helical" evidence="1">
    <location>
        <begin position="106"/>
        <end position="127"/>
    </location>
</feature>
<proteinExistence type="predicted"/>
<evidence type="ECO:0000313" key="2">
    <source>
        <dbReference type="EMBL" id="GGA24613.1"/>
    </source>
</evidence>
<keyword evidence="1" id="KW-0812">Transmembrane</keyword>
<accession>A0ABQ1FP06</accession>
<protein>
    <recommendedName>
        <fullName evidence="4">Transmembrane protein</fullName>
    </recommendedName>
</protein>
<evidence type="ECO:0000256" key="1">
    <source>
        <dbReference type="SAM" id="Phobius"/>
    </source>
</evidence>
<dbReference type="EMBL" id="BMJA01000001">
    <property type="protein sequence ID" value="GGA24613.1"/>
    <property type="molecule type" value="Genomic_DNA"/>
</dbReference>
<feature type="transmembrane region" description="Helical" evidence="1">
    <location>
        <begin position="20"/>
        <end position="48"/>
    </location>
</feature>
<name>A0ABQ1FP06_9GAMM</name>
<keyword evidence="1" id="KW-1133">Transmembrane helix</keyword>
<dbReference type="Proteomes" id="UP000620046">
    <property type="component" value="Unassembled WGS sequence"/>
</dbReference>
<evidence type="ECO:0008006" key="4">
    <source>
        <dbReference type="Google" id="ProtNLM"/>
    </source>
</evidence>
<feature type="transmembrane region" description="Helical" evidence="1">
    <location>
        <begin position="60"/>
        <end position="86"/>
    </location>
</feature>
<sequence>MQAITSGTRERQMHYDQSWMGYGLVGGLEAGGISAVVALLVYLVVYAIGRKQGWSPLRMIAIAFLVSLLLTASGDMWDLIYFNYATMNSLQYLKARLAQVHDPDSIGLRVFWEMVGALVGAGLGWILRGGDWRNALRGD</sequence>
<comment type="caution">
    <text evidence="2">The sequence shown here is derived from an EMBL/GenBank/DDBJ whole genome shotgun (WGS) entry which is preliminary data.</text>
</comment>
<keyword evidence="3" id="KW-1185">Reference proteome</keyword>
<gene>
    <name evidence="2" type="ORF">GCM10010981_11370</name>
</gene>
<reference evidence="3" key="1">
    <citation type="journal article" date="2019" name="Int. J. Syst. Evol. Microbiol.">
        <title>The Global Catalogue of Microorganisms (GCM) 10K type strain sequencing project: providing services to taxonomists for standard genome sequencing and annotation.</title>
        <authorList>
            <consortium name="The Broad Institute Genomics Platform"/>
            <consortium name="The Broad Institute Genome Sequencing Center for Infectious Disease"/>
            <person name="Wu L."/>
            <person name="Ma J."/>
        </authorList>
    </citation>
    <scope>NUCLEOTIDE SEQUENCE [LARGE SCALE GENOMIC DNA]</scope>
    <source>
        <strain evidence="3">CGMCC 1.15439</strain>
    </source>
</reference>
<organism evidence="2 3">
    <name type="scientific">Dyella nitratireducens</name>
    <dbReference type="NCBI Taxonomy" id="1849580"/>
    <lineage>
        <taxon>Bacteria</taxon>
        <taxon>Pseudomonadati</taxon>
        <taxon>Pseudomonadota</taxon>
        <taxon>Gammaproteobacteria</taxon>
        <taxon>Lysobacterales</taxon>
        <taxon>Rhodanobacteraceae</taxon>
        <taxon>Dyella</taxon>
    </lineage>
</organism>